<proteinExistence type="predicted"/>
<sequence length="102" mass="11359">MVKTPAERAAALKERQRKAFDDMGRMPASWKIVLARAVVSILEVRETITADDLRSELERLQAERAPLAPEVEFSAEATRIATEIAISRLVEAETKRKQPTGA</sequence>
<dbReference type="EMBL" id="CACSAS010000001">
    <property type="protein sequence ID" value="CAA0087028.1"/>
    <property type="molecule type" value="Genomic_DNA"/>
</dbReference>
<keyword evidence="2" id="KW-1185">Reference proteome</keyword>
<dbReference type="AlphaFoldDB" id="A0A5S9NCG2"/>
<dbReference type="RefSeq" id="WP_159597709.1">
    <property type="nucleotide sequence ID" value="NZ_CACSAS010000001.1"/>
</dbReference>
<gene>
    <name evidence="1" type="ORF">STARVERO_00363</name>
</gene>
<accession>A0A5S9NCG2</accession>
<name>A0A5S9NCG2_9HYPH</name>
<reference evidence="1 2" key="1">
    <citation type="submission" date="2019-12" db="EMBL/GenBank/DDBJ databases">
        <authorList>
            <person name="Reyes-Prieto M."/>
        </authorList>
    </citation>
    <scope>NUCLEOTIDE SEQUENCE [LARGE SCALE GENOMIC DNA]</scope>
    <source>
        <strain evidence="1">HF14-78462</strain>
    </source>
</reference>
<protein>
    <submittedName>
        <fullName evidence="1">Uncharacterized protein</fullName>
    </submittedName>
</protein>
<evidence type="ECO:0000313" key="2">
    <source>
        <dbReference type="Proteomes" id="UP000433050"/>
    </source>
</evidence>
<organism evidence="1 2">
    <name type="scientific">Starkeya nomas</name>
    <dbReference type="NCBI Taxonomy" id="2666134"/>
    <lineage>
        <taxon>Bacteria</taxon>
        <taxon>Pseudomonadati</taxon>
        <taxon>Pseudomonadota</taxon>
        <taxon>Alphaproteobacteria</taxon>
        <taxon>Hyphomicrobiales</taxon>
        <taxon>Xanthobacteraceae</taxon>
        <taxon>Starkeya</taxon>
    </lineage>
</organism>
<evidence type="ECO:0000313" key="1">
    <source>
        <dbReference type="EMBL" id="CAA0087028.1"/>
    </source>
</evidence>
<dbReference type="Proteomes" id="UP000433050">
    <property type="component" value="Unassembled WGS sequence"/>
</dbReference>